<dbReference type="EMBL" id="AP024233">
    <property type="protein sequence ID" value="BCO08916.1"/>
    <property type="molecule type" value="Genomic_DNA"/>
</dbReference>
<sequence length="117" mass="13005">MAVAKTRERNAFMKKIDLNETREFSPLGMKSIVLHDSEFFKILNFNIKGGSIFPVHSHDLDGQLSILVIEGEGAFLADNDEEIPARTGDMLISDIREPHGVKADTDMRIVVTIAPPI</sequence>
<organism evidence="2 3">
    <name type="scientific">Desulfolithobacter dissulfuricans</name>
    <dbReference type="NCBI Taxonomy" id="2795293"/>
    <lineage>
        <taxon>Bacteria</taxon>
        <taxon>Pseudomonadati</taxon>
        <taxon>Thermodesulfobacteriota</taxon>
        <taxon>Desulfobulbia</taxon>
        <taxon>Desulfobulbales</taxon>
        <taxon>Desulfobulbaceae</taxon>
        <taxon>Desulfolithobacter</taxon>
    </lineage>
</organism>
<proteinExistence type="predicted"/>
<protein>
    <submittedName>
        <fullName evidence="2">Cupin</fullName>
    </submittedName>
</protein>
<evidence type="ECO:0000259" key="1">
    <source>
        <dbReference type="Pfam" id="PF07883"/>
    </source>
</evidence>
<keyword evidence="3" id="KW-1185">Reference proteome</keyword>
<dbReference type="Pfam" id="PF07883">
    <property type="entry name" value="Cupin_2"/>
    <property type="match status" value="1"/>
</dbReference>
<dbReference type="InterPro" id="IPR011051">
    <property type="entry name" value="RmlC_Cupin_sf"/>
</dbReference>
<dbReference type="AlphaFoldDB" id="A0A915U9G7"/>
<dbReference type="InterPro" id="IPR013096">
    <property type="entry name" value="Cupin_2"/>
</dbReference>
<dbReference type="SUPFAM" id="SSF51182">
    <property type="entry name" value="RmlC-like cupins"/>
    <property type="match status" value="1"/>
</dbReference>
<accession>A0A915U9G7</accession>
<evidence type="ECO:0000313" key="3">
    <source>
        <dbReference type="Proteomes" id="UP001063350"/>
    </source>
</evidence>
<evidence type="ECO:0000313" key="2">
    <source>
        <dbReference type="EMBL" id="BCO08916.1"/>
    </source>
</evidence>
<name>A0A915U9G7_9BACT</name>
<dbReference type="InterPro" id="IPR014710">
    <property type="entry name" value="RmlC-like_jellyroll"/>
</dbReference>
<gene>
    <name evidence="2" type="ORF">GF1_12920</name>
</gene>
<dbReference type="KEGG" id="ddu:GF1_12920"/>
<feature type="domain" description="Cupin type-2" evidence="1">
    <location>
        <begin position="47"/>
        <end position="111"/>
    </location>
</feature>
<dbReference type="Gene3D" id="2.60.120.10">
    <property type="entry name" value="Jelly Rolls"/>
    <property type="match status" value="1"/>
</dbReference>
<reference evidence="2" key="1">
    <citation type="submission" date="2020-12" db="EMBL/GenBank/DDBJ databases">
        <title>Desulfobium dissulfuricans gen. nov., sp. nov., a novel mesophilic, sulfate-reducing bacterium isolated from a deep-sea hydrothermal vent.</title>
        <authorList>
            <person name="Hashimoto Y."/>
            <person name="Tame A."/>
            <person name="Sawayama S."/>
            <person name="Miyazaki J."/>
            <person name="Takai K."/>
            <person name="Nakagawa S."/>
        </authorList>
    </citation>
    <scope>NUCLEOTIDE SEQUENCE</scope>
    <source>
        <strain evidence="2">GF1</strain>
    </source>
</reference>
<dbReference type="Proteomes" id="UP001063350">
    <property type="component" value="Chromosome"/>
</dbReference>